<protein>
    <submittedName>
        <fullName evidence="1">Uncharacterized protein</fullName>
    </submittedName>
</protein>
<dbReference type="InterPro" id="IPR053842">
    <property type="entry name" value="NikA-like"/>
</dbReference>
<dbReference type="OrthoDB" id="9804743at2"/>
<proteinExistence type="predicted"/>
<dbReference type="EMBL" id="CP011013">
    <property type="protein sequence ID" value="AJT50730.1"/>
    <property type="molecule type" value="Genomic_DNA"/>
</dbReference>
<sequence>MPRTDNHQVNIRVNEAEYAKIQASARIMGLSVPKYCKHLVMRSKLKEPKLADDEYHKIIVDLSRIGNNINQIARRLNQSKSEVAEEEWIAVKDQLEALDKEVAHVWLRLR</sequence>
<keyword evidence="2" id="KW-1185">Reference proteome</keyword>
<dbReference type="HOGENOM" id="CLU_096411_0_3_9"/>
<gene>
    <name evidence="1" type="ORF">LBLM1_06740</name>
</gene>
<dbReference type="STRING" id="1130798.LBLM1_06740"/>
<dbReference type="Proteomes" id="UP000003645">
    <property type="component" value="Chromosome"/>
</dbReference>
<evidence type="ECO:0000313" key="2">
    <source>
        <dbReference type="Proteomes" id="UP000003645"/>
    </source>
</evidence>
<dbReference type="RefSeq" id="WP_045025422.1">
    <property type="nucleotide sequence ID" value="NZ_CP011013.1"/>
</dbReference>
<organism evidence="1 2">
    <name type="scientific">Limosilactobacillus mucosae LM1</name>
    <dbReference type="NCBI Taxonomy" id="1130798"/>
    <lineage>
        <taxon>Bacteria</taxon>
        <taxon>Bacillati</taxon>
        <taxon>Bacillota</taxon>
        <taxon>Bacilli</taxon>
        <taxon>Lactobacillales</taxon>
        <taxon>Lactobacillaceae</taxon>
        <taxon>Limosilactobacillus</taxon>
    </lineage>
</organism>
<evidence type="ECO:0000313" key="1">
    <source>
        <dbReference type="EMBL" id="AJT50730.1"/>
    </source>
</evidence>
<name>A0A0D4CLD3_LIMMU</name>
<dbReference type="Pfam" id="PF21983">
    <property type="entry name" value="NikA-like"/>
    <property type="match status" value="1"/>
</dbReference>
<accession>A0A0D4CLD3</accession>
<dbReference type="KEGG" id="lmu:LBLM1_06740"/>
<dbReference type="AlphaFoldDB" id="A0A0D4CLD3"/>
<reference evidence="1 2" key="1">
    <citation type="journal article" date="2012" name="J. Bacteriol.">
        <title>Genome sequence of Lactobacillus mucosae LM1, isolated from piglet feces.</title>
        <authorList>
            <person name="Lee J.H."/>
            <person name="Valeriano V.D."/>
            <person name="Shin Y.R."/>
            <person name="Chae J.P."/>
            <person name="Kim G.B."/>
            <person name="Ham J.S."/>
            <person name="Chun J."/>
            <person name="Kang D.K."/>
        </authorList>
    </citation>
    <scope>NUCLEOTIDE SEQUENCE [LARGE SCALE GENOMIC DNA]</scope>
    <source>
        <strain evidence="1 2">LM1</strain>
    </source>
</reference>